<reference evidence="2" key="1">
    <citation type="submission" date="2022-11" db="EMBL/GenBank/DDBJ databases">
        <title>Chromosome-level genome of Pogonophryne albipinna.</title>
        <authorList>
            <person name="Jo E."/>
        </authorList>
    </citation>
    <scope>NUCLEOTIDE SEQUENCE</scope>
    <source>
        <strain evidence="2">SGF0006</strain>
        <tissue evidence="2">Muscle</tissue>
    </source>
</reference>
<feature type="compositionally biased region" description="Polar residues" evidence="1">
    <location>
        <begin position="41"/>
        <end position="52"/>
    </location>
</feature>
<comment type="caution">
    <text evidence="2">The sequence shown here is derived from an EMBL/GenBank/DDBJ whole genome shotgun (WGS) entry which is preliminary data.</text>
</comment>
<feature type="region of interest" description="Disordered" evidence="1">
    <location>
        <begin position="33"/>
        <end position="67"/>
    </location>
</feature>
<evidence type="ECO:0000256" key="1">
    <source>
        <dbReference type="SAM" id="MobiDB-lite"/>
    </source>
</evidence>
<name>A0AAD6B530_9TELE</name>
<organism evidence="2 3">
    <name type="scientific">Pogonophryne albipinna</name>
    <dbReference type="NCBI Taxonomy" id="1090488"/>
    <lineage>
        <taxon>Eukaryota</taxon>
        <taxon>Metazoa</taxon>
        <taxon>Chordata</taxon>
        <taxon>Craniata</taxon>
        <taxon>Vertebrata</taxon>
        <taxon>Euteleostomi</taxon>
        <taxon>Actinopterygii</taxon>
        <taxon>Neopterygii</taxon>
        <taxon>Teleostei</taxon>
        <taxon>Neoteleostei</taxon>
        <taxon>Acanthomorphata</taxon>
        <taxon>Eupercaria</taxon>
        <taxon>Perciformes</taxon>
        <taxon>Notothenioidei</taxon>
        <taxon>Pogonophryne</taxon>
    </lineage>
</organism>
<proteinExistence type="predicted"/>
<gene>
    <name evidence="2" type="ORF">JOQ06_001246</name>
</gene>
<feature type="non-terminal residue" evidence="2">
    <location>
        <position position="1"/>
    </location>
</feature>
<protein>
    <submittedName>
        <fullName evidence="2">Uncharacterized protein</fullName>
    </submittedName>
</protein>
<evidence type="ECO:0000313" key="2">
    <source>
        <dbReference type="EMBL" id="KAJ4936659.1"/>
    </source>
</evidence>
<keyword evidence="3" id="KW-1185">Reference proteome</keyword>
<feature type="compositionally biased region" description="Basic and acidic residues" evidence="1">
    <location>
        <begin position="56"/>
        <end position="67"/>
    </location>
</feature>
<accession>A0AAD6B530</accession>
<dbReference type="AlphaFoldDB" id="A0AAD6B530"/>
<dbReference type="EMBL" id="JAPTMU010000010">
    <property type="protein sequence ID" value="KAJ4936659.1"/>
    <property type="molecule type" value="Genomic_DNA"/>
</dbReference>
<dbReference type="Proteomes" id="UP001219934">
    <property type="component" value="Unassembled WGS sequence"/>
</dbReference>
<sequence>MLLRHSLCPSNSHTEQMSNHRFQEYLASLRPCLSPGPTGKKAQSPNWNTDPADSTLRPEQKKGNKSTAAKEKLLVCLLLCLSTRLSTATRGK</sequence>
<evidence type="ECO:0000313" key="3">
    <source>
        <dbReference type="Proteomes" id="UP001219934"/>
    </source>
</evidence>